<dbReference type="Proteomes" id="UP001286456">
    <property type="component" value="Unassembled WGS sequence"/>
</dbReference>
<accession>A0AAE0J0E4</accession>
<organism evidence="3 4">
    <name type="scientific">Cercophora scortea</name>
    <dbReference type="NCBI Taxonomy" id="314031"/>
    <lineage>
        <taxon>Eukaryota</taxon>
        <taxon>Fungi</taxon>
        <taxon>Dikarya</taxon>
        <taxon>Ascomycota</taxon>
        <taxon>Pezizomycotina</taxon>
        <taxon>Sordariomycetes</taxon>
        <taxon>Sordariomycetidae</taxon>
        <taxon>Sordariales</taxon>
        <taxon>Lasiosphaeriaceae</taxon>
        <taxon>Cercophora</taxon>
    </lineage>
</organism>
<proteinExistence type="predicted"/>
<dbReference type="AlphaFoldDB" id="A0AAE0J0E4"/>
<name>A0AAE0J0E4_9PEZI</name>
<keyword evidence="4" id="KW-1185">Reference proteome</keyword>
<protein>
    <submittedName>
        <fullName evidence="3">Uncharacterized protein</fullName>
    </submittedName>
</protein>
<keyword evidence="2" id="KW-0472">Membrane</keyword>
<keyword evidence="2" id="KW-0812">Transmembrane</keyword>
<feature type="transmembrane region" description="Helical" evidence="2">
    <location>
        <begin position="87"/>
        <end position="104"/>
    </location>
</feature>
<feature type="region of interest" description="Disordered" evidence="1">
    <location>
        <begin position="1"/>
        <end position="26"/>
    </location>
</feature>
<reference evidence="3" key="1">
    <citation type="journal article" date="2023" name="Mol. Phylogenet. Evol.">
        <title>Genome-scale phylogeny and comparative genomics of the fungal order Sordariales.</title>
        <authorList>
            <person name="Hensen N."/>
            <person name="Bonometti L."/>
            <person name="Westerberg I."/>
            <person name="Brannstrom I.O."/>
            <person name="Guillou S."/>
            <person name="Cros-Aarteil S."/>
            <person name="Calhoun S."/>
            <person name="Haridas S."/>
            <person name="Kuo A."/>
            <person name="Mondo S."/>
            <person name="Pangilinan J."/>
            <person name="Riley R."/>
            <person name="LaButti K."/>
            <person name="Andreopoulos B."/>
            <person name="Lipzen A."/>
            <person name="Chen C."/>
            <person name="Yan M."/>
            <person name="Daum C."/>
            <person name="Ng V."/>
            <person name="Clum A."/>
            <person name="Steindorff A."/>
            <person name="Ohm R.A."/>
            <person name="Martin F."/>
            <person name="Silar P."/>
            <person name="Natvig D.O."/>
            <person name="Lalanne C."/>
            <person name="Gautier V."/>
            <person name="Ament-Velasquez S.L."/>
            <person name="Kruys A."/>
            <person name="Hutchinson M.I."/>
            <person name="Powell A.J."/>
            <person name="Barry K."/>
            <person name="Miller A.N."/>
            <person name="Grigoriev I.V."/>
            <person name="Debuchy R."/>
            <person name="Gladieux P."/>
            <person name="Hiltunen Thoren M."/>
            <person name="Johannesson H."/>
        </authorList>
    </citation>
    <scope>NUCLEOTIDE SEQUENCE</scope>
    <source>
        <strain evidence="3">SMH4131-1</strain>
    </source>
</reference>
<evidence type="ECO:0000313" key="4">
    <source>
        <dbReference type="Proteomes" id="UP001286456"/>
    </source>
</evidence>
<evidence type="ECO:0000256" key="1">
    <source>
        <dbReference type="SAM" id="MobiDB-lite"/>
    </source>
</evidence>
<reference evidence="3" key="2">
    <citation type="submission" date="2023-06" db="EMBL/GenBank/DDBJ databases">
        <authorList>
            <consortium name="Lawrence Berkeley National Laboratory"/>
            <person name="Haridas S."/>
            <person name="Hensen N."/>
            <person name="Bonometti L."/>
            <person name="Westerberg I."/>
            <person name="Brannstrom I.O."/>
            <person name="Guillou S."/>
            <person name="Cros-Aarteil S."/>
            <person name="Calhoun S."/>
            <person name="Kuo A."/>
            <person name="Mondo S."/>
            <person name="Pangilinan J."/>
            <person name="Riley R."/>
            <person name="Labutti K."/>
            <person name="Andreopoulos B."/>
            <person name="Lipzen A."/>
            <person name="Chen C."/>
            <person name="Yanf M."/>
            <person name="Daum C."/>
            <person name="Ng V."/>
            <person name="Clum A."/>
            <person name="Steindorff A."/>
            <person name="Ohm R."/>
            <person name="Martin F."/>
            <person name="Silar P."/>
            <person name="Natvig D."/>
            <person name="Lalanne C."/>
            <person name="Gautier V."/>
            <person name="Ament-Velasquez S.L."/>
            <person name="Kruys A."/>
            <person name="Hutchinson M.I."/>
            <person name="Powell A.J."/>
            <person name="Barry K."/>
            <person name="Miller A.N."/>
            <person name="Grigoriev I.V."/>
            <person name="Debuchy R."/>
            <person name="Gladieux P."/>
            <person name="Thoren M.H."/>
            <person name="Johannesson H."/>
        </authorList>
    </citation>
    <scope>NUCLEOTIDE SEQUENCE</scope>
    <source>
        <strain evidence="3">SMH4131-1</strain>
    </source>
</reference>
<comment type="caution">
    <text evidence="3">The sequence shown here is derived from an EMBL/GenBank/DDBJ whole genome shotgun (WGS) entry which is preliminary data.</text>
</comment>
<feature type="compositionally biased region" description="Low complexity" evidence="1">
    <location>
        <begin position="13"/>
        <end position="26"/>
    </location>
</feature>
<keyword evidence="2" id="KW-1133">Transmembrane helix</keyword>
<sequence>MDQGDHHPAAHNTTTASGSGSGSGSTAAITAATQIAAATQKQLSQCPCGDIHLCSQPPADRAALKGVALPRGGNRGPREQWLKFRRAVVGWSSILAMACSVLGWN</sequence>
<gene>
    <name evidence="3" type="ORF">B0T19DRAFT_474772</name>
</gene>
<evidence type="ECO:0000256" key="2">
    <source>
        <dbReference type="SAM" id="Phobius"/>
    </source>
</evidence>
<evidence type="ECO:0000313" key="3">
    <source>
        <dbReference type="EMBL" id="KAK3334225.1"/>
    </source>
</evidence>
<dbReference type="EMBL" id="JAUEPO010000002">
    <property type="protein sequence ID" value="KAK3334225.1"/>
    <property type="molecule type" value="Genomic_DNA"/>
</dbReference>